<comment type="caution">
    <text evidence="2">The sequence shown here is derived from an EMBL/GenBank/DDBJ whole genome shotgun (WGS) entry which is preliminary data.</text>
</comment>
<reference evidence="3" key="1">
    <citation type="journal article" date="2019" name="Int. J. Syst. Evol. Microbiol.">
        <title>The Global Catalogue of Microorganisms (GCM) 10K type strain sequencing project: providing services to taxonomists for standard genome sequencing and annotation.</title>
        <authorList>
            <consortium name="The Broad Institute Genomics Platform"/>
            <consortium name="The Broad Institute Genome Sequencing Center for Infectious Disease"/>
            <person name="Wu L."/>
            <person name="Ma J."/>
        </authorList>
    </citation>
    <scope>NUCLEOTIDE SEQUENCE [LARGE SCALE GENOMIC DNA]</scope>
    <source>
        <strain evidence="3">CGMCC 1.6960</strain>
    </source>
</reference>
<protein>
    <recommendedName>
        <fullName evidence="4">SdpI/YhfL protein family protein</fullName>
    </recommendedName>
</protein>
<keyword evidence="3" id="KW-1185">Reference proteome</keyword>
<evidence type="ECO:0000256" key="1">
    <source>
        <dbReference type="SAM" id="Phobius"/>
    </source>
</evidence>
<accession>A0ABQ2KL87</accession>
<dbReference type="Pfam" id="PF13630">
    <property type="entry name" value="SdpI"/>
    <property type="match status" value="1"/>
</dbReference>
<feature type="transmembrane region" description="Helical" evidence="1">
    <location>
        <begin position="96"/>
        <end position="116"/>
    </location>
</feature>
<evidence type="ECO:0000313" key="2">
    <source>
        <dbReference type="EMBL" id="GGN86847.1"/>
    </source>
</evidence>
<dbReference type="RefSeq" id="WP_188718244.1">
    <property type="nucleotide sequence ID" value="NZ_BAABBD010000003.1"/>
</dbReference>
<keyword evidence="1" id="KW-0812">Transmembrane</keyword>
<feature type="transmembrane region" description="Helical" evidence="1">
    <location>
        <begin position="69"/>
        <end position="90"/>
    </location>
</feature>
<feature type="transmembrane region" description="Helical" evidence="1">
    <location>
        <begin position="6"/>
        <end position="34"/>
    </location>
</feature>
<dbReference type="Proteomes" id="UP000626982">
    <property type="component" value="Unassembled WGS sequence"/>
</dbReference>
<organism evidence="2 3">
    <name type="scientific">Agrococcus terreus</name>
    <dbReference type="NCBI Taxonomy" id="574649"/>
    <lineage>
        <taxon>Bacteria</taxon>
        <taxon>Bacillati</taxon>
        <taxon>Actinomycetota</taxon>
        <taxon>Actinomycetes</taxon>
        <taxon>Micrococcales</taxon>
        <taxon>Microbacteriaceae</taxon>
        <taxon>Agrococcus</taxon>
    </lineage>
</organism>
<name>A0ABQ2KL87_9MICO</name>
<dbReference type="InterPro" id="IPR025962">
    <property type="entry name" value="SdpI/YhfL"/>
</dbReference>
<evidence type="ECO:0008006" key="4">
    <source>
        <dbReference type="Google" id="ProtNLM"/>
    </source>
</evidence>
<dbReference type="EMBL" id="BMLM01000002">
    <property type="protein sequence ID" value="GGN86847.1"/>
    <property type="molecule type" value="Genomic_DNA"/>
</dbReference>
<proteinExistence type="predicted"/>
<evidence type="ECO:0000313" key="3">
    <source>
        <dbReference type="Proteomes" id="UP000626982"/>
    </source>
</evidence>
<keyword evidence="1" id="KW-1133">Transmembrane helix</keyword>
<keyword evidence="1" id="KW-0472">Membrane</keyword>
<sequence>MDAQDAAAAVVPLSIASIAVVLGAAALVAVVHLAGIGRIGRNHLAGIRTRTLMASDEAWLRGHRAATPVSWLTGSIAVLAGLGALAAVVGGSVQGGLVLLALAVISMTLGAVLGAWRAHATVR</sequence>
<gene>
    <name evidence="2" type="ORF">GCM10010968_20750</name>
</gene>